<dbReference type="InterPro" id="IPR036390">
    <property type="entry name" value="WH_DNA-bd_sf"/>
</dbReference>
<evidence type="ECO:0000256" key="5">
    <source>
        <dbReference type="ARBA" id="ARBA00023163"/>
    </source>
</evidence>
<dbReference type="InterPro" id="IPR003196">
    <property type="entry name" value="TFIIF_beta"/>
</dbReference>
<evidence type="ECO:0000313" key="9">
    <source>
        <dbReference type="EMBL" id="GBG28530.1"/>
    </source>
</evidence>
<keyword evidence="10" id="KW-1185">Reference proteome</keyword>
<evidence type="ECO:0000256" key="2">
    <source>
        <dbReference type="ARBA" id="ARBA00009543"/>
    </source>
</evidence>
<organism evidence="9 10">
    <name type="scientific">Hondaea fermentalgiana</name>
    <dbReference type="NCBI Taxonomy" id="2315210"/>
    <lineage>
        <taxon>Eukaryota</taxon>
        <taxon>Sar</taxon>
        <taxon>Stramenopiles</taxon>
        <taxon>Bigyra</taxon>
        <taxon>Labyrinthulomycetes</taxon>
        <taxon>Thraustochytrida</taxon>
        <taxon>Thraustochytriidae</taxon>
        <taxon>Hondaea</taxon>
    </lineage>
</organism>
<gene>
    <name evidence="9" type="ORF">FCC1311_047532</name>
</gene>
<dbReference type="InterPro" id="IPR040504">
    <property type="entry name" value="TFIIF_beta_N"/>
</dbReference>
<dbReference type="SUPFAM" id="SSF46785">
    <property type="entry name" value="Winged helix' DNA-binding domain"/>
    <property type="match status" value="1"/>
</dbReference>
<dbReference type="InParanoid" id="A0A2R5GC14"/>
<comment type="subcellular location">
    <subcellularLocation>
        <location evidence="1">Nucleus</location>
    </subcellularLocation>
</comment>
<evidence type="ECO:0000259" key="7">
    <source>
        <dbReference type="Pfam" id="PF02270"/>
    </source>
</evidence>
<evidence type="ECO:0000259" key="8">
    <source>
        <dbReference type="Pfam" id="PF17683"/>
    </source>
</evidence>
<comment type="caution">
    <text evidence="9">The sequence shown here is derived from an EMBL/GenBank/DDBJ whole genome shotgun (WGS) entry which is preliminary data.</text>
</comment>
<dbReference type="InterPro" id="IPR040450">
    <property type="entry name" value="TFIIF_beta_HTH"/>
</dbReference>
<proteinExistence type="inferred from homology"/>
<protein>
    <submittedName>
        <fullName evidence="9">General transcription factor IIF subunit 2</fullName>
    </submittedName>
</protein>
<evidence type="ECO:0000256" key="3">
    <source>
        <dbReference type="ARBA" id="ARBA00023015"/>
    </source>
</evidence>
<accession>A0A2R5GC14</accession>
<dbReference type="GO" id="GO:0003677">
    <property type="term" value="F:DNA binding"/>
    <property type="evidence" value="ECO:0007669"/>
    <property type="project" value="UniProtKB-KW"/>
</dbReference>
<dbReference type="InterPro" id="IPR036388">
    <property type="entry name" value="WH-like_DNA-bd_sf"/>
</dbReference>
<comment type="similarity">
    <text evidence="2">Belongs to the TFIIF beta subunit family.</text>
</comment>
<dbReference type="GO" id="GO:0005674">
    <property type="term" value="C:transcription factor TFIIF complex"/>
    <property type="evidence" value="ECO:0007669"/>
    <property type="project" value="InterPro"/>
</dbReference>
<feature type="domain" description="TFIIF beta subunit HTH" evidence="7">
    <location>
        <begin position="183"/>
        <end position="251"/>
    </location>
</feature>
<dbReference type="PANTHER" id="PTHR10445:SF0">
    <property type="entry name" value="GENERAL TRANSCRIPTION FACTOR IIF SUBUNIT 2"/>
    <property type="match status" value="1"/>
</dbReference>
<reference evidence="9 10" key="1">
    <citation type="submission" date="2017-12" db="EMBL/GenBank/DDBJ databases">
        <title>Sequencing, de novo assembly and annotation of complete genome of a new Thraustochytrid species, strain FCC1311.</title>
        <authorList>
            <person name="Sedici K."/>
            <person name="Godart F."/>
            <person name="Aiese Cigliano R."/>
            <person name="Sanseverino W."/>
            <person name="Barakat M."/>
            <person name="Ortet P."/>
            <person name="Marechal E."/>
            <person name="Cagnac O."/>
            <person name="Amato A."/>
        </authorList>
    </citation>
    <scope>NUCLEOTIDE SEQUENCE [LARGE SCALE GENOMIC DNA]</scope>
</reference>
<dbReference type="InterPro" id="IPR011039">
    <property type="entry name" value="TFIIF_interaction"/>
</dbReference>
<keyword evidence="5" id="KW-0804">Transcription</keyword>
<keyword evidence="3" id="KW-0805">Transcription regulation</keyword>
<sequence>MTDAEEDKVRLDHEGRDVWLVRVPPSVARAWDKVDEEDAQLGKLRIYHAQEGDERPRITFHMAQEAVPINQALQITSDFNLQFIDGKPNMRIFSKGDAGVDFQGLVEHSFLMQPLRSEAYNEVVHKRVRQQTSKSRHTKEIDGWEIMRKQKKNRIVRMEDPANRNLETGEGGAAKRRKLDASEETKLRERIFELFSRKDTDGRRLTHWTLKDMKRELGFGDAAVRNVLRDICIYHRDGDYARTYELKAEFKSSIPL</sequence>
<dbReference type="EMBL" id="BEYU01000042">
    <property type="protein sequence ID" value="GBG28530.1"/>
    <property type="molecule type" value="Genomic_DNA"/>
</dbReference>
<dbReference type="Pfam" id="PF17683">
    <property type="entry name" value="TFIIF_beta_N"/>
    <property type="match status" value="1"/>
</dbReference>
<evidence type="ECO:0000256" key="1">
    <source>
        <dbReference type="ARBA" id="ARBA00004123"/>
    </source>
</evidence>
<evidence type="ECO:0000313" key="10">
    <source>
        <dbReference type="Proteomes" id="UP000241890"/>
    </source>
</evidence>
<dbReference type="PANTHER" id="PTHR10445">
    <property type="entry name" value="GENERAL TRANSCRIPTION FACTOR IIF SUBUNIT 2"/>
    <property type="match status" value="1"/>
</dbReference>
<feature type="domain" description="TFIIF beta subunit N-terminal" evidence="8">
    <location>
        <begin position="16"/>
        <end position="106"/>
    </location>
</feature>
<dbReference type="SUPFAM" id="SSF50916">
    <property type="entry name" value="Rap30/74 interaction domains"/>
    <property type="match status" value="1"/>
</dbReference>
<dbReference type="Gene3D" id="1.10.10.10">
    <property type="entry name" value="Winged helix-like DNA-binding domain superfamily/Winged helix DNA-binding domain"/>
    <property type="match status" value="1"/>
</dbReference>
<keyword evidence="6" id="KW-0539">Nucleus</keyword>
<dbReference type="Pfam" id="PF02270">
    <property type="entry name" value="TFIIF_beta"/>
    <property type="match status" value="1"/>
</dbReference>
<dbReference type="AlphaFoldDB" id="A0A2R5GC14"/>
<dbReference type="GO" id="GO:0006367">
    <property type="term" value="P:transcription initiation at RNA polymerase II promoter"/>
    <property type="evidence" value="ECO:0007669"/>
    <property type="project" value="InterPro"/>
</dbReference>
<evidence type="ECO:0000256" key="4">
    <source>
        <dbReference type="ARBA" id="ARBA00023125"/>
    </source>
</evidence>
<evidence type="ECO:0000256" key="6">
    <source>
        <dbReference type="ARBA" id="ARBA00023242"/>
    </source>
</evidence>
<dbReference type="Proteomes" id="UP000241890">
    <property type="component" value="Unassembled WGS sequence"/>
</dbReference>
<keyword evidence="4" id="KW-0238">DNA-binding</keyword>
<dbReference type="OrthoDB" id="26094at2759"/>
<name>A0A2R5GC14_9STRA</name>